<comment type="caution">
    <text evidence="1">The sequence shown here is derived from an EMBL/GenBank/DDBJ whole genome shotgun (WGS) entry which is preliminary data.</text>
</comment>
<accession>A0ABR2CHB6</accession>
<dbReference type="Proteomes" id="UP001472677">
    <property type="component" value="Unassembled WGS sequence"/>
</dbReference>
<protein>
    <submittedName>
        <fullName evidence="1">Uncharacterized protein</fullName>
    </submittedName>
</protein>
<evidence type="ECO:0000313" key="2">
    <source>
        <dbReference type="Proteomes" id="UP001472677"/>
    </source>
</evidence>
<reference evidence="1 2" key="1">
    <citation type="journal article" date="2024" name="G3 (Bethesda)">
        <title>Genome assembly of Hibiscus sabdariffa L. provides insights into metabolisms of medicinal natural products.</title>
        <authorList>
            <person name="Kim T."/>
        </authorList>
    </citation>
    <scope>NUCLEOTIDE SEQUENCE [LARGE SCALE GENOMIC DNA]</scope>
    <source>
        <strain evidence="1">TK-2024</strain>
        <tissue evidence="1">Old leaves</tissue>
    </source>
</reference>
<organism evidence="1 2">
    <name type="scientific">Hibiscus sabdariffa</name>
    <name type="common">roselle</name>
    <dbReference type="NCBI Taxonomy" id="183260"/>
    <lineage>
        <taxon>Eukaryota</taxon>
        <taxon>Viridiplantae</taxon>
        <taxon>Streptophyta</taxon>
        <taxon>Embryophyta</taxon>
        <taxon>Tracheophyta</taxon>
        <taxon>Spermatophyta</taxon>
        <taxon>Magnoliopsida</taxon>
        <taxon>eudicotyledons</taxon>
        <taxon>Gunneridae</taxon>
        <taxon>Pentapetalae</taxon>
        <taxon>rosids</taxon>
        <taxon>malvids</taxon>
        <taxon>Malvales</taxon>
        <taxon>Malvaceae</taxon>
        <taxon>Malvoideae</taxon>
        <taxon>Hibiscus</taxon>
    </lineage>
</organism>
<evidence type="ECO:0000313" key="1">
    <source>
        <dbReference type="EMBL" id="KAK8518933.1"/>
    </source>
</evidence>
<dbReference type="EMBL" id="JBBPBM010000052">
    <property type="protein sequence ID" value="KAK8518933.1"/>
    <property type="molecule type" value="Genomic_DNA"/>
</dbReference>
<gene>
    <name evidence="1" type="ORF">V6N12_012168</name>
</gene>
<name>A0ABR2CHB6_9ROSI</name>
<keyword evidence="2" id="KW-1185">Reference proteome</keyword>
<sequence length="133" mass="14685">MALRKIKIPNPASFDLSFFHSQFPMVACSIMVSVLWTPSLVVDINEEEIGANLKPWSYFGPFAKGLYNTQMECFGVSYWRVVEVAGKRAHGIGAGEVHESRESFADSSQQTPARSTRAALLGGNHTAARFCTR</sequence>
<proteinExistence type="predicted"/>